<protein>
    <submittedName>
        <fullName evidence="3">Dehydrogenase</fullName>
    </submittedName>
</protein>
<proteinExistence type="predicted"/>
<keyword evidence="4" id="KW-1185">Reference proteome</keyword>
<name>A0ABQ5ZJH4_9HYPH</name>
<sequence length="425" mass="45381">MPSGVAKHVVVIGAGIVGACCALELVRDGHRVTIVDAGEPGGRQAASYGHGCWISPGSVVPMSVPGLWRKVPGYLLNPCGPLVIRWRYILKLLPWLTRFLLAGATVSRVERTARALATLLKDSPSRHGALAGEIGRPDLVLQEGLLYAYPDRAAFEAEALAWRLRRMTGLTWRELDRRALEAREPGLSPHYQFGVLAEDGAHCVDPGAYVAAIVALAVSRGASLVRAKATGFDVVGGRLAAVRMEAGAIACERAVIACGAWSKTLARMVGDRVPLETERGYHGIVASDQAGPRHPIMPSDGKMANTPTLAGLRLSGQVELAALDTPPNWSRVDILVAHARHTYPSLKGREDVVLDRWMGHRPSTPDGLPVIGPSTRSPDVLHAFGHGHVGFASGPVTGRMIADQIGGRPCCRDLAPFSPRRFGRA</sequence>
<evidence type="ECO:0000313" key="3">
    <source>
        <dbReference type="EMBL" id="GLR51063.1"/>
    </source>
</evidence>
<evidence type="ECO:0000313" key="4">
    <source>
        <dbReference type="Proteomes" id="UP001156702"/>
    </source>
</evidence>
<dbReference type="Pfam" id="PF01266">
    <property type="entry name" value="DAO"/>
    <property type="match status" value="1"/>
</dbReference>
<evidence type="ECO:0000259" key="2">
    <source>
        <dbReference type="Pfam" id="PF01266"/>
    </source>
</evidence>
<dbReference type="SUPFAM" id="SSF51905">
    <property type="entry name" value="FAD/NAD(P)-binding domain"/>
    <property type="match status" value="1"/>
</dbReference>
<dbReference type="RefSeq" id="WP_244766256.1">
    <property type="nucleotide sequence ID" value="NZ_BSOP01000017.1"/>
</dbReference>
<dbReference type="PROSITE" id="PS51257">
    <property type="entry name" value="PROKAR_LIPOPROTEIN"/>
    <property type="match status" value="1"/>
</dbReference>
<accession>A0ABQ5ZJH4</accession>
<comment type="caution">
    <text evidence="3">The sequence shown here is derived from an EMBL/GenBank/DDBJ whole genome shotgun (WGS) entry which is preliminary data.</text>
</comment>
<feature type="domain" description="FAD dependent oxidoreductase" evidence="2">
    <location>
        <begin position="8"/>
        <end position="403"/>
    </location>
</feature>
<dbReference type="Gene3D" id="3.30.9.10">
    <property type="entry name" value="D-Amino Acid Oxidase, subunit A, domain 2"/>
    <property type="match status" value="1"/>
</dbReference>
<dbReference type="InterPro" id="IPR036188">
    <property type="entry name" value="FAD/NAD-bd_sf"/>
</dbReference>
<dbReference type="SUPFAM" id="SSF54373">
    <property type="entry name" value="FAD-linked reductases, C-terminal domain"/>
    <property type="match status" value="1"/>
</dbReference>
<dbReference type="Proteomes" id="UP001156702">
    <property type="component" value="Unassembled WGS sequence"/>
</dbReference>
<dbReference type="EMBL" id="BSOP01000017">
    <property type="protein sequence ID" value="GLR51063.1"/>
    <property type="molecule type" value="Genomic_DNA"/>
</dbReference>
<dbReference type="InterPro" id="IPR006076">
    <property type="entry name" value="FAD-dep_OxRdtase"/>
</dbReference>
<gene>
    <name evidence="3" type="ORF">GCM10007923_22710</name>
</gene>
<organism evidence="3 4">
    <name type="scientific">Shinella yambaruensis</name>
    <dbReference type="NCBI Taxonomy" id="415996"/>
    <lineage>
        <taxon>Bacteria</taxon>
        <taxon>Pseudomonadati</taxon>
        <taxon>Pseudomonadota</taxon>
        <taxon>Alphaproteobacteria</taxon>
        <taxon>Hyphomicrobiales</taxon>
        <taxon>Rhizobiaceae</taxon>
        <taxon>Shinella</taxon>
    </lineage>
</organism>
<evidence type="ECO:0000256" key="1">
    <source>
        <dbReference type="ARBA" id="ARBA00023002"/>
    </source>
</evidence>
<dbReference type="Gene3D" id="3.50.50.60">
    <property type="entry name" value="FAD/NAD(P)-binding domain"/>
    <property type="match status" value="2"/>
</dbReference>
<reference evidence="4" key="1">
    <citation type="journal article" date="2019" name="Int. J. Syst. Evol. Microbiol.">
        <title>The Global Catalogue of Microorganisms (GCM) 10K type strain sequencing project: providing services to taxonomists for standard genome sequencing and annotation.</title>
        <authorList>
            <consortium name="The Broad Institute Genomics Platform"/>
            <consortium name="The Broad Institute Genome Sequencing Center for Infectious Disease"/>
            <person name="Wu L."/>
            <person name="Ma J."/>
        </authorList>
    </citation>
    <scope>NUCLEOTIDE SEQUENCE [LARGE SCALE GENOMIC DNA]</scope>
    <source>
        <strain evidence="4">NBRC 102122</strain>
    </source>
</reference>
<dbReference type="PANTHER" id="PTHR13847:SF289">
    <property type="entry name" value="GLYCINE OXIDASE"/>
    <property type="match status" value="1"/>
</dbReference>
<dbReference type="PANTHER" id="PTHR13847">
    <property type="entry name" value="SARCOSINE DEHYDROGENASE-RELATED"/>
    <property type="match status" value="1"/>
</dbReference>
<keyword evidence="1" id="KW-0560">Oxidoreductase</keyword>